<dbReference type="EMBL" id="SWCJ01000001">
    <property type="protein sequence ID" value="TKB58670.1"/>
    <property type="molecule type" value="Genomic_DNA"/>
</dbReference>
<dbReference type="Gene3D" id="3.10.450.50">
    <property type="match status" value="1"/>
</dbReference>
<reference evidence="1 2" key="1">
    <citation type="submission" date="2019-04" db="EMBL/GenBank/DDBJ databases">
        <authorList>
            <person name="Hwang J.C."/>
        </authorList>
    </citation>
    <scope>NUCLEOTIDE SEQUENCE [LARGE SCALE GENOMIC DNA]</scope>
    <source>
        <strain evidence="1 2">IMCC35002</strain>
    </source>
</reference>
<gene>
    <name evidence="1" type="ORF">FCL42_02670</name>
</gene>
<dbReference type="InterPro" id="IPR032710">
    <property type="entry name" value="NTF2-like_dom_sf"/>
</dbReference>
<dbReference type="OrthoDB" id="1157330at2"/>
<evidence type="ECO:0000313" key="2">
    <source>
        <dbReference type="Proteomes" id="UP000305675"/>
    </source>
</evidence>
<comment type="caution">
    <text evidence="1">The sequence shown here is derived from an EMBL/GenBank/DDBJ whole genome shotgun (WGS) entry which is preliminary data.</text>
</comment>
<keyword evidence="2" id="KW-1185">Reference proteome</keyword>
<dbReference type="AlphaFoldDB" id="A0A4U1BTJ2"/>
<dbReference type="Proteomes" id="UP000305675">
    <property type="component" value="Unassembled WGS sequence"/>
</dbReference>
<sequence>MHHHALLNVIKASQNWINQFNHQNISYCAASYTENAILKVTPLGEFQGRQAIHDFWQGILDSGAYDLHYQQTWIKLIDDDNAHLGANWQMNIGYGVITLEHWQRQNDGHWKLIYDQFSLQTN</sequence>
<dbReference type="SUPFAM" id="SSF54427">
    <property type="entry name" value="NTF2-like"/>
    <property type="match status" value="1"/>
</dbReference>
<proteinExistence type="predicted"/>
<evidence type="ECO:0000313" key="1">
    <source>
        <dbReference type="EMBL" id="TKB58670.1"/>
    </source>
</evidence>
<organism evidence="1 2">
    <name type="scientific">Ferrimonas aestuarii</name>
    <dbReference type="NCBI Taxonomy" id="2569539"/>
    <lineage>
        <taxon>Bacteria</taxon>
        <taxon>Pseudomonadati</taxon>
        <taxon>Pseudomonadota</taxon>
        <taxon>Gammaproteobacteria</taxon>
        <taxon>Alteromonadales</taxon>
        <taxon>Ferrimonadaceae</taxon>
        <taxon>Ferrimonas</taxon>
    </lineage>
</organism>
<protein>
    <submittedName>
        <fullName evidence="1">Uncharacterized protein</fullName>
    </submittedName>
</protein>
<accession>A0A4U1BTJ2</accession>
<dbReference type="RefSeq" id="WP_136861818.1">
    <property type="nucleotide sequence ID" value="NZ_SWCJ01000001.1"/>
</dbReference>
<name>A0A4U1BTJ2_9GAMM</name>